<dbReference type="AlphaFoldDB" id="A0A4R1S2N9"/>
<dbReference type="EMBL" id="SLUN01000005">
    <property type="protein sequence ID" value="TCL73299.1"/>
    <property type="molecule type" value="Genomic_DNA"/>
</dbReference>
<keyword evidence="2" id="KW-1185">Reference proteome</keyword>
<name>A0A4R1S2N9_HYDET</name>
<dbReference type="OrthoDB" id="9796026at2"/>
<accession>A0A4R1S2N9</accession>
<sequence length="295" mass="33413">MEYTPEVLRNFQPRHSFFIGLDSDGCVFDTMEIKQKECFCPNNIRYWRLQPVAKYAREATEFVSLYSRWRGSNRFPALVRVMDLLAERAEVRERGFAVPRLPKLREWIASGAPLSNASLQQWVERTGDPELRLVLEWSEAVNRAVAEIVFGIPPFPYVKESIAKLLPKADLLCVSQTPGAVVAREWAEHGILEAAALIAGQELGTKKEHLRLAATGKYPADHILMVGDALGDLEAAQANGVLFYPINPGGEAESWRRFHDEVLELFWSGQYAGAYQAERIAEFRSLLPETPPWQR</sequence>
<reference evidence="1 2" key="1">
    <citation type="submission" date="2019-03" db="EMBL/GenBank/DDBJ databases">
        <title>Genomic Encyclopedia of Type Strains, Phase IV (KMG-IV): sequencing the most valuable type-strain genomes for metagenomic binning, comparative biology and taxonomic classification.</title>
        <authorList>
            <person name="Goeker M."/>
        </authorList>
    </citation>
    <scope>NUCLEOTIDE SEQUENCE [LARGE SCALE GENOMIC DNA]</scope>
    <source>
        <strain evidence="1 2">LX-B</strain>
    </source>
</reference>
<gene>
    <name evidence="1" type="ORF">EDC14_1005161</name>
</gene>
<proteinExistence type="predicted"/>
<dbReference type="RefSeq" id="WP_132013446.1">
    <property type="nucleotide sequence ID" value="NZ_SLUN01000005.1"/>
</dbReference>
<dbReference type="SUPFAM" id="SSF56784">
    <property type="entry name" value="HAD-like"/>
    <property type="match status" value="1"/>
</dbReference>
<dbReference type="InterPro" id="IPR036412">
    <property type="entry name" value="HAD-like_sf"/>
</dbReference>
<dbReference type="Proteomes" id="UP000295008">
    <property type="component" value="Unassembled WGS sequence"/>
</dbReference>
<dbReference type="GO" id="GO:0016787">
    <property type="term" value="F:hydrolase activity"/>
    <property type="evidence" value="ECO:0007669"/>
    <property type="project" value="UniProtKB-KW"/>
</dbReference>
<dbReference type="InterPro" id="IPR023214">
    <property type="entry name" value="HAD_sf"/>
</dbReference>
<keyword evidence="1" id="KW-0378">Hydrolase</keyword>
<evidence type="ECO:0000313" key="2">
    <source>
        <dbReference type="Proteomes" id="UP000295008"/>
    </source>
</evidence>
<dbReference type="Gene3D" id="3.40.50.1000">
    <property type="entry name" value="HAD superfamily/HAD-like"/>
    <property type="match status" value="1"/>
</dbReference>
<evidence type="ECO:0000313" key="1">
    <source>
        <dbReference type="EMBL" id="TCL73299.1"/>
    </source>
</evidence>
<comment type="caution">
    <text evidence="1">The sequence shown here is derived from an EMBL/GenBank/DDBJ whole genome shotgun (WGS) entry which is preliminary data.</text>
</comment>
<protein>
    <submittedName>
        <fullName evidence="1">Phosphoglycolate phosphatase-like HAD superfamily hydrolase</fullName>
    </submittedName>
</protein>
<organism evidence="1 2">
    <name type="scientific">Hydrogenispora ethanolica</name>
    <dbReference type="NCBI Taxonomy" id="1082276"/>
    <lineage>
        <taxon>Bacteria</taxon>
        <taxon>Bacillati</taxon>
        <taxon>Bacillota</taxon>
        <taxon>Hydrogenispora</taxon>
    </lineage>
</organism>